<evidence type="ECO:0000313" key="3">
    <source>
        <dbReference type="EMBL" id="AHC39875.1"/>
    </source>
</evidence>
<dbReference type="InterPro" id="IPR006027">
    <property type="entry name" value="NusB_RsmB_TIM44"/>
</dbReference>
<evidence type="ECO:0000259" key="2">
    <source>
        <dbReference type="Pfam" id="PF01029"/>
    </source>
</evidence>
<protein>
    <submittedName>
        <fullName evidence="3">Transcription antitermination protein NusB</fullName>
    </submittedName>
</protein>
<dbReference type="EMBL" id="CP006935">
    <property type="protein sequence ID" value="AHC39875.1"/>
    <property type="molecule type" value="Genomic_DNA"/>
</dbReference>
<proteinExistence type="predicted"/>
<name>A0ABM5P0C8_9MOLU</name>
<dbReference type="Proteomes" id="UP000018745">
    <property type="component" value="Chromosome"/>
</dbReference>
<dbReference type="Gene3D" id="1.10.940.10">
    <property type="entry name" value="NusB-like"/>
    <property type="match status" value="1"/>
</dbReference>
<reference evidence="3 4" key="1">
    <citation type="journal article" date="2014" name="Genome Announc.">
        <title>Complete Genome Sequence of Mycoplasma ovis Strain Michigan, a Hemoplasma of Sheep with Two Distinct 16S rRNA Genes.</title>
        <authorList>
            <person name="Deshuillers P.L."/>
            <person name="Santos A.P."/>
            <person name="do Nascimento N.C."/>
            <person name="Hampel J.A."/>
            <person name="Bergin I.L."/>
            <person name="Dyson M.C."/>
            <person name="Messick J.B."/>
        </authorList>
    </citation>
    <scope>NUCLEOTIDE SEQUENCE [LARGE SCALE GENOMIC DNA]</scope>
    <source>
        <strain evidence="3 4">Michigan</strain>
    </source>
</reference>
<feature type="domain" description="NusB/RsmB/TIM44" evidence="2">
    <location>
        <begin position="25"/>
        <end position="128"/>
    </location>
</feature>
<evidence type="ECO:0000313" key="4">
    <source>
        <dbReference type="Proteomes" id="UP000018745"/>
    </source>
</evidence>
<dbReference type="SUPFAM" id="SSF48013">
    <property type="entry name" value="NusB-like"/>
    <property type="match status" value="1"/>
</dbReference>
<dbReference type="Pfam" id="PF01029">
    <property type="entry name" value="NusB"/>
    <property type="match status" value="1"/>
</dbReference>
<dbReference type="InterPro" id="IPR035926">
    <property type="entry name" value="NusB-like_sf"/>
</dbReference>
<keyword evidence="1" id="KW-0694">RNA-binding</keyword>
<sequence>MEKSKKLSRHRKRISICEAIYSNLVLNQFQNTLTSNSTKHLESGFEKRIYKKYIEQKEIYLSEISQLLKSGWNVDRLNLCILAILLAIFTEYEVFKTAPAVLIDQAVELAKKYGEDDYKLVHALINNYLKKFNSQSNSQQNNLGVTDPNN</sequence>
<accession>A0ABM5P0C8</accession>
<evidence type="ECO:0000256" key="1">
    <source>
        <dbReference type="ARBA" id="ARBA00022884"/>
    </source>
</evidence>
<organism evidence="3 4">
    <name type="scientific">Mycoplasma ovis str. Michigan</name>
    <dbReference type="NCBI Taxonomy" id="1415773"/>
    <lineage>
        <taxon>Bacteria</taxon>
        <taxon>Bacillati</taxon>
        <taxon>Mycoplasmatota</taxon>
        <taxon>Mollicutes</taxon>
        <taxon>Mycoplasmataceae</taxon>
        <taxon>Mycoplasma</taxon>
    </lineage>
</organism>
<gene>
    <name evidence="3" type="ORF">OVS_01255</name>
</gene>
<keyword evidence="4" id="KW-1185">Reference proteome</keyword>